<keyword evidence="4" id="KW-1185">Reference proteome</keyword>
<gene>
    <name evidence="3" type="ORF">RT717_27265</name>
</gene>
<dbReference type="RefSeq" id="WP_317489474.1">
    <property type="nucleotide sequence ID" value="NZ_CP136051.1"/>
</dbReference>
<name>A0ABZ0IQR8_9BACT</name>
<feature type="signal peptide" evidence="2">
    <location>
        <begin position="1"/>
        <end position="21"/>
    </location>
</feature>
<evidence type="ECO:0000313" key="3">
    <source>
        <dbReference type="EMBL" id="WOK06773.1"/>
    </source>
</evidence>
<proteinExistence type="predicted"/>
<protein>
    <submittedName>
        <fullName evidence="3">Uncharacterized protein</fullName>
    </submittedName>
</protein>
<organism evidence="3 4">
    <name type="scientific">Imperialibacter roseus</name>
    <dbReference type="NCBI Taxonomy" id="1324217"/>
    <lineage>
        <taxon>Bacteria</taxon>
        <taxon>Pseudomonadati</taxon>
        <taxon>Bacteroidota</taxon>
        <taxon>Cytophagia</taxon>
        <taxon>Cytophagales</taxon>
        <taxon>Flammeovirgaceae</taxon>
        <taxon>Imperialibacter</taxon>
    </lineage>
</organism>
<dbReference type="EMBL" id="CP136051">
    <property type="protein sequence ID" value="WOK06773.1"/>
    <property type="molecule type" value="Genomic_DNA"/>
</dbReference>
<feature type="compositionally biased region" description="Basic and acidic residues" evidence="1">
    <location>
        <begin position="56"/>
        <end position="65"/>
    </location>
</feature>
<evidence type="ECO:0000256" key="2">
    <source>
        <dbReference type="SAM" id="SignalP"/>
    </source>
</evidence>
<evidence type="ECO:0000313" key="4">
    <source>
        <dbReference type="Proteomes" id="UP001302349"/>
    </source>
</evidence>
<dbReference type="Proteomes" id="UP001302349">
    <property type="component" value="Chromosome"/>
</dbReference>
<evidence type="ECO:0000256" key="1">
    <source>
        <dbReference type="SAM" id="MobiDB-lite"/>
    </source>
</evidence>
<reference evidence="3 4" key="1">
    <citation type="journal article" date="2023" name="Microbiol. Resour. Announc.">
        <title>Complete Genome Sequence of Imperialibacter roseus strain P4T.</title>
        <authorList>
            <person name="Tizabi D.R."/>
            <person name="Bachvaroff T."/>
            <person name="Hill R.T."/>
        </authorList>
    </citation>
    <scope>NUCLEOTIDE SEQUENCE [LARGE SCALE GENOMIC DNA]</scope>
    <source>
        <strain evidence="3 4">P4T</strain>
    </source>
</reference>
<keyword evidence="2" id="KW-0732">Signal</keyword>
<sequence length="103" mass="11178">MLKAATTTLILGLAICFSANAQSKSLKGPAYKNASPTEKYKGSSTLLVRGKAPKPKGPEAKNQKPWDIDKSEFVVVRLDELKGKNTKGLKGPAYKNYKPEVNN</sequence>
<feature type="region of interest" description="Disordered" evidence="1">
    <location>
        <begin position="27"/>
        <end position="65"/>
    </location>
</feature>
<feature type="chain" id="PRO_5046645174" evidence="2">
    <location>
        <begin position="22"/>
        <end position="103"/>
    </location>
</feature>
<accession>A0ABZ0IQR8</accession>